<name>A0A074YI33_AURSE</name>
<gene>
    <name evidence="1" type="ORF">AUEXF2481DRAFT_79523</name>
</gene>
<dbReference type="RefSeq" id="XP_013344291.1">
    <property type="nucleotide sequence ID" value="XM_013488837.1"/>
</dbReference>
<dbReference type="AlphaFoldDB" id="A0A074YI33"/>
<dbReference type="HOGENOM" id="CLU_1885390_0_0_1"/>
<dbReference type="GeneID" id="25371529"/>
<accession>A0A074YI33</accession>
<proteinExistence type="predicted"/>
<dbReference type="STRING" id="1043005.A0A074YI33"/>
<protein>
    <recommendedName>
        <fullName evidence="3">Hemerythrin-like domain-containing protein</fullName>
    </recommendedName>
</protein>
<keyword evidence="2" id="KW-1185">Reference proteome</keyword>
<reference evidence="1 2" key="1">
    <citation type="journal article" date="2014" name="BMC Genomics">
        <title>Genome sequencing of four Aureobasidium pullulans varieties: biotechnological potential, stress tolerance, and description of new species.</title>
        <authorList>
            <person name="Gostin Ar C."/>
            <person name="Ohm R.A."/>
            <person name="Kogej T."/>
            <person name="Sonjak S."/>
            <person name="Turk M."/>
            <person name="Zajc J."/>
            <person name="Zalar P."/>
            <person name="Grube M."/>
            <person name="Sun H."/>
            <person name="Han J."/>
            <person name="Sharma A."/>
            <person name="Chiniquy J."/>
            <person name="Ngan C.Y."/>
            <person name="Lipzen A."/>
            <person name="Barry K."/>
            <person name="Grigoriev I.V."/>
            <person name="Gunde-Cimerman N."/>
        </authorList>
    </citation>
    <scope>NUCLEOTIDE SEQUENCE [LARGE SCALE GENOMIC DNA]</scope>
    <source>
        <strain evidence="1 2">EXF-2481</strain>
    </source>
</reference>
<evidence type="ECO:0000313" key="2">
    <source>
        <dbReference type="Proteomes" id="UP000030641"/>
    </source>
</evidence>
<evidence type="ECO:0008006" key="3">
    <source>
        <dbReference type="Google" id="ProtNLM"/>
    </source>
</evidence>
<dbReference type="EMBL" id="KL584758">
    <property type="protein sequence ID" value="KEQ95714.1"/>
    <property type="molecule type" value="Genomic_DNA"/>
</dbReference>
<dbReference type="Proteomes" id="UP000030641">
    <property type="component" value="Unassembled WGS sequence"/>
</dbReference>
<evidence type="ECO:0000313" key="1">
    <source>
        <dbReference type="EMBL" id="KEQ95714.1"/>
    </source>
</evidence>
<sequence>MQATKLMSRAVALTVQQPSLTLFRAFASYTTFKQCVSDLTKHDHAELRIYKNNIINSANGDEKRRWQNQFVWELARHSIAEEPVVTDFDRCRMFVPTRSHPMSPNTGGPFETVASLMSAPLDRLGDMFRRYPKTH</sequence>
<dbReference type="OrthoDB" id="9983919at2759"/>
<organism evidence="1 2">
    <name type="scientific">Aureobasidium subglaciale (strain EXF-2481)</name>
    <name type="common">Aureobasidium pullulans var. subglaciale</name>
    <dbReference type="NCBI Taxonomy" id="1043005"/>
    <lineage>
        <taxon>Eukaryota</taxon>
        <taxon>Fungi</taxon>
        <taxon>Dikarya</taxon>
        <taxon>Ascomycota</taxon>
        <taxon>Pezizomycotina</taxon>
        <taxon>Dothideomycetes</taxon>
        <taxon>Dothideomycetidae</taxon>
        <taxon>Dothideales</taxon>
        <taxon>Saccotheciaceae</taxon>
        <taxon>Aureobasidium</taxon>
    </lineage>
</organism>
<dbReference type="PANTHER" id="PTHR35585">
    <property type="entry name" value="HHE DOMAIN PROTEIN (AFU_ORTHOLOGUE AFUA_4G00730)"/>
    <property type="match status" value="1"/>
</dbReference>
<dbReference type="InParanoid" id="A0A074YI33"/>
<dbReference type="PANTHER" id="PTHR35585:SF1">
    <property type="entry name" value="HHE DOMAIN PROTEIN (AFU_ORTHOLOGUE AFUA_4G00730)"/>
    <property type="match status" value="1"/>
</dbReference>